<protein>
    <submittedName>
        <fullName evidence="1">XRE family transcriptional regulator</fullName>
    </submittedName>
</protein>
<dbReference type="SUPFAM" id="SSF47413">
    <property type="entry name" value="lambda repressor-like DNA-binding domains"/>
    <property type="match status" value="1"/>
</dbReference>
<dbReference type="GO" id="GO:0003677">
    <property type="term" value="F:DNA binding"/>
    <property type="evidence" value="ECO:0007669"/>
    <property type="project" value="InterPro"/>
</dbReference>
<proteinExistence type="predicted"/>
<dbReference type="EMBL" id="QOKZ01000005">
    <property type="protein sequence ID" value="RMC34394.1"/>
    <property type="molecule type" value="Genomic_DNA"/>
</dbReference>
<sequence>MSKPYAGTSAAKLIADHVRDLKHCKTQDEIAAEAGFRNANLLTMLKSGKNEVPLDRVPDLARALEVDPAHLMRSSLEQWIGSAAAAAVVSVFGTPITKNELQWINEIRDASDHKDPHITGKGRAAIRGHFGK</sequence>
<name>A0A3M0MDJ7_9RHOB</name>
<comment type="caution">
    <text evidence="1">The sequence shown here is derived from an EMBL/GenBank/DDBJ whole genome shotgun (WGS) entry which is preliminary data.</text>
</comment>
<dbReference type="Gene3D" id="1.10.260.40">
    <property type="entry name" value="lambda repressor-like DNA-binding domains"/>
    <property type="match status" value="1"/>
</dbReference>
<dbReference type="OrthoDB" id="7859023at2"/>
<dbReference type="AlphaFoldDB" id="A0A3M0MDJ7"/>
<accession>A0A3M0MDJ7</accession>
<dbReference type="InterPro" id="IPR010982">
    <property type="entry name" value="Lambda_DNA-bd_dom_sf"/>
</dbReference>
<keyword evidence="2" id="KW-1185">Reference proteome</keyword>
<evidence type="ECO:0000313" key="2">
    <source>
        <dbReference type="Proteomes" id="UP000273516"/>
    </source>
</evidence>
<organism evidence="1 2">
    <name type="scientific">Paracoccus alkanivorans</name>
    <dbReference type="NCBI Taxonomy" id="2116655"/>
    <lineage>
        <taxon>Bacteria</taxon>
        <taxon>Pseudomonadati</taxon>
        <taxon>Pseudomonadota</taxon>
        <taxon>Alphaproteobacteria</taxon>
        <taxon>Rhodobacterales</taxon>
        <taxon>Paracoccaceae</taxon>
        <taxon>Paracoccus</taxon>
    </lineage>
</organism>
<evidence type="ECO:0000313" key="1">
    <source>
        <dbReference type="EMBL" id="RMC34394.1"/>
    </source>
</evidence>
<dbReference type="RefSeq" id="WP_122113105.1">
    <property type="nucleotide sequence ID" value="NZ_QOKZ01000005.1"/>
</dbReference>
<dbReference type="Proteomes" id="UP000273516">
    <property type="component" value="Unassembled WGS sequence"/>
</dbReference>
<reference evidence="1 2" key="1">
    <citation type="submission" date="2018-07" db="EMBL/GenBank/DDBJ databases">
        <authorList>
            <person name="Zhang Y."/>
            <person name="Wang L."/>
            <person name="Ma S."/>
        </authorList>
    </citation>
    <scope>NUCLEOTIDE SEQUENCE [LARGE SCALE GENOMIC DNA]</scope>
    <source>
        <strain evidence="1 2">4-2</strain>
    </source>
</reference>
<gene>
    <name evidence="1" type="ORF">C9E81_14715</name>
</gene>